<dbReference type="AlphaFoldDB" id="A0A9N9YJF0"/>
<organism evidence="1 2">
    <name type="scientific">Clonostachys rhizophaga</name>
    <dbReference type="NCBI Taxonomy" id="160324"/>
    <lineage>
        <taxon>Eukaryota</taxon>
        <taxon>Fungi</taxon>
        <taxon>Dikarya</taxon>
        <taxon>Ascomycota</taxon>
        <taxon>Pezizomycotina</taxon>
        <taxon>Sordariomycetes</taxon>
        <taxon>Hypocreomycetidae</taxon>
        <taxon>Hypocreales</taxon>
        <taxon>Bionectriaceae</taxon>
        <taxon>Clonostachys</taxon>
    </lineage>
</organism>
<protein>
    <submittedName>
        <fullName evidence="1">Uncharacterized protein</fullName>
    </submittedName>
</protein>
<accession>A0A9N9YJF0</accession>
<name>A0A9N9YJF0_9HYPO</name>
<evidence type="ECO:0000313" key="1">
    <source>
        <dbReference type="EMBL" id="CAH0019492.1"/>
    </source>
</evidence>
<sequence length="446" mass="50030">MESNHVEEFLIWLLSSNDPHFKTSSSDVAGIADCLILMGVDVLRVVEVDSESETDHEQEVCTIFYSSQPFLHGSTSKRSKQLMSRDVSMTVPLQRPWEAVSIFPISEDAKNESRLAWREGKKVAAVVRIGVRGAEISSSDRYARHVRQTLFRSAAPQPLRNIVYAMVNRGRGTERANEEIYDLARTCGFFVNGELLDGLTDTLHSAPPDILEWLIRVCDPDAEAREPSPPGFNINDISMEDQNKVEWFCVFQSFFMGYYYEIFGRLIDTSSLASQTVEGSWGFRSASYFHYMRFCSLMKNPPENSRKVKAFGRSSLFPILSTLFLGGHAMNPEPQKAEARLIGIECLGMIGKRSLFVNSLWGKFVSPQQVGGFTLLDVDVGGVPRDVHRLVKPGAPTEIPDYDCLEQDPTHFISDDIQEESPDGDFTMNIEADLAEDPDTALLCQI</sequence>
<keyword evidence="2" id="KW-1185">Reference proteome</keyword>
<comment type="caution">
    <text evidence="1">The sequence shown here is derived from an EMBL/GenBank/DDBJ whole genome shotgun (WGS) entry which is preliminary data.</text>
</comment>
<dbReference type="OrthoDB" id="5232280at2759"/>
<evidence type="ECO:0000313" key="2">
    <source>
        <dbReference type="Proteomes" id="UP000696573"/>
    </source>
</evidence>
<gene>
    <name evidence="1" type="ORF">CRHIZ90672A_00010210</name>
</gene>
<dbReference type="EMBL" id="CABFNQ020000555">
    <property type="protein sequence ID" value="CAH0019492.1"/>
    <property type="molecule type" value="Genomic_DNA"/>
</dbReference>
<dbReference type="Proteomes" id="UP000696573">
    <property type="component" value="Unassembled WGS sequence"/>
</dbReference>
<reference evidence="1" key="1">
    <citation type="submission" date="2021-10" db="EMBL/GenBank/DDBJ databases">
        <authorList>
            <person name="Piombo E."/>
        </authorList>
    </citation>
    <scope>NUCLEOTIDE SEQUENCE</scope>
</reference>
<proteinExistence type="predicted"/>